<dbReference type="InterPro" id="IPR053830">
    <property type="entry name" value="DUF6922"/>
</dbReference>
<protein>
    <recommendedName>
        <fullName evidence="1">DUF6922 domain-containing protein</fullName>
    </recommendedName>
</protein>
<dbReference type="RefSeq" id="WP_119987862.1">
    <property type="nucleotide sequence ID" value="NZ_CP032489.1"/>
</dbReference>
<sequence>MILTDYKKYKEAKLFTGLLWDVDLKSFDYFKAKHIVVERVVELGTLNDWYAILNMYGEKTVINEIKNIETLPSKDINFVHKFLKVPLEELLSYQNSLSGKKHWRE</sequence>
<dbReference type="Pfam" id="PF21956">
    <property type="entry name" value="DUF6922"/>
    <property type="match status" value="1"/>
</dbReference>
<name>A0A386HQ24_9BACT</name>
<accession>A0A386HQ24</accession>
<evidence type="ECO:0000313" key="3">
    <source>
        <dbReference type="Proteomes" id="UP000266118"/>
    </source>
</evidence>
<organism evidence="2 3">
    <name type="scientific">Arachidicoccus soli</name>
    <dbReference type="NCBI Taxonomy" id="2341117"/>
    <lineage>
        <taxon>Bacteria</taxon>
        <taxon>Pseudomonadati</taxon>
        <taxon>Bacteroidota</taxon>
        <taxon>Chitinophagia</taxon>
        <taxon>Chitinophagales</taxon>
        <taxon>Chitinophagaceae</taxon>
        <taxon>Arachidicoccus</taxon>
    </lineage>
</organism>
<reference evidence="2 3" key="1">
    <citation type="submission" date="2018-09" db="EMBL/GenBank/DDBJ databases">
        <title>Arachidicoccus sp. nov., a bacterium isolated from soil.</title>
        <authorList>
            <person name="Weon H.-Y."/>
            <person name="Kwon S.-W."/>
            <person name="Lee S.A."/>
        </authorList>
    </citation>
    <scope>NUCLEOTIDE SEQUENCE [LARGE SCALE GENOMIC DNA]</scope>
    <source>
        <strain evidence="2 3">KIS59-12</strain>
    </source>
</reference>
<dbReference type="Proteomes" id="UP000266118">
    <property type="component" value="Chromosome"/>
</dbReference>
<dbReference type="KEGG" id="ark:D6B99_10290"/>
<feature type="domain" description="DUF6922" evidence="1">
    <location>
        <begin position="17"/>
        <end position="65"/>
    </location>
</feature>
<gene>
    <name evidence="2" type="ORF">D6B99_10290</name>
</gene>
<proteinExistence type="predicted"/>
<dbReference type="OrthoDB" id="1364214at2"/>
<dbReference type="EMBL" id="CP032489">
    <property type="protein sequence ID" value="AYD47945.1"/>
    <property type="molecule type" value="Genomic_DNA"/>
</dbReference>
<evidence type="ECO:0000259" key="1">
    <source>
        <dbReference type="Pfam" id="PF21956"/>
    </source>
</evidence>
<evidence type="ECO:0000313" key="2">
    <source>
        <dbReference type="EMBL" id="AYD47945.1"/>
    </source>
</evidence>
<keyword evidence="3" id="KW-1185">Reference proteome</keyword>
<dbReference type="AlphaFoldDB" id="A0A386HQ24"/>